<dbReference type="OrthoDB" id="982075at2"/>
<sequence>MDTTNFVQIEKEEVAGLHFPKEEVLEDTDLIAIRKADVNRAISLGNLEHYKVKIYFADDSGEKVVHTTIWAVTDVAIVLKQHVLIPTHRIIKLEI</sequence>
<evidence type="ECO:0000313" key="1">
    <source>
        <dbReference type="EMBL" id="TSJ39960.1"/>
    </source>
</evidence>
<dbReference type="AlphaFoldDB" id="A0A556MJ67"/>
<comment type="caution">
    <text evidence="1">The sequence shown here is derived from an EMBL/GenBank/DDBJ whole genome shotgun (WGS) entry which is preliminary data.</text>
</comment>
<gene>
    <name evidence="1" type="ORF">FO442_16770</name>
</gene>
<keyword evidence="2" id="KW-1185">Reference proteome</keyword>
<reference evidence="1 2" key="1">
    <citation type="submission" date="2019-07" db="EMBL/GenBank/DDBJ databases">
        <authorList>
            <person name="Huq M.A."/>
        </authorList>
    </citation>
    <scope>NUCLEOTIDE SEQUENCE [LARGE SCALE GENOMIC DNA]</scope>
    <source>
        <strain evidence="1 2">MAH-3</strain>
    </source>
</reference>
<proteinExistence type="predicted"/>
<organism evidence="1 2">
    <name type="scientific">Fluviicola chungangensis</name>
    <dbReference type="NCBI Taxonomy" id="2597671"/>
    <lineage>
        <taxon>Bacteria</taxon>
        <taxon>Pseudomonadati</taxon>
        <taxon>Bacteroidota</taxon>
        <taxon>Flavobacteriia</taxon>
        <taxon>Flavobacteriales</taxon>
        <taxon>Crocinitomicaceae</taxon>
        <taxon>Fluviicola</taxon>
    </lineage>
</organism>
<dbReference type="RefSeq" id="WP_144334376.1">
    <property type="nucleotide sequence ID" value="NZ_VLPL01000010.1"/>
</dbReference>
<dbReference type="Proteomes" id="UP000316008">
    <property type="component" value="Unassembled WGS sequence"/>
</dbReference>
<name>A0A556MJ67_9FLAO</name>
<protein>
    <recommendedName>
        <fullName evidence="3">DUF504 domain-containing protein</fullName>
    </recommendedName>
</protein>
<evidence type="ECO:0000313" key="2">
    <source>
        <dbReference type="Proteomes" id="UP000316008"/>
    </source>
</evidence>
<accession>A0A556MJ67</accession>
<evidence type="ECO:0008006" key="3">
    <source>
        <dbReference type="Google" id="ProtNLM"/>
    </source>
</evidence>
<dbReference type="EMBL" id="VLPL01000010">
    <property type="protein sequence ID" value="TSJ39960.1"/>
    <property type="molecule type" value="Genomic_DNA"/>
</dbReference>